<gene>
    <name evidence="3" type="ORF">ACFQI8_01995</name>
</gene>
<evidence type="ECO:0000313" key="4">
    <source>
        <dbReference type="Proteomes" id="UP001596460"/>
    </source>
</evidence>
<dbReference type="AlphaFoldDB" id="A0ABD5XEX3"/>
<reference evidence="3 4" key="1">
    <citation type="journal article" date="2019" name="Int. J. Syst. Evol. Microbiol.">
        <title>The Global Catalogue of Microorganisms (GCM) 10K type strain sequencing project: providing services to taxonomists for standard genome sequencing and annotation.</title>
        <authorList>
            <consortium name="The Broad Institute Genomics Platform"/>
            <consortium name="The Broad Institute Genome Sequencing Center for Infectious Disease"/>
            <person name="Wu L."/>
            <person name="Ma J."/>
        </authorList>
    </citation>
    <scope>NUCLEOTIDE SEQUENCE [LARGE SCALE GENOMIC DNA]</scope>
    <source>
        <strain evidence="3 4">DSM 26526</strain>
    </source>
</reference>
<dbReference type="Proteomes" id="UP001596460">
    <property type="component" value="Unassembled WGS sequence"/>
</dbReference>
<sequence length="117" mass="12671">MADFTLFEVHLHDGFEFSPTNSAPLLSKRGGTALESDGESHDDYDVEFDADEDDAFDESESDESGGRPGVALLVGLVLLVGIAAVVRYIRGDGDEFDELTDLDDAGDEERDEVEIDA</sequence>
<keyword evidence="2" id="KW-0812">Transmembrane</keyword>
<keyword evidence="4" id="KW-1185">Reference proteome</keyword>
<name>A0ABD5XEX3_9EURY</name>
<organism evidence="3 4">
    <name type="scientific">Haloferax chudinovii</name>
    <dbReference type="NCBI Taxonomy" id="1109010"/>
    <lineage>
        <taxon>Archaea</taxon>
        <taxon>Methanobacteriati</taxon>
        <taxon>Methanobacteriota</taxon>
        <taxon>Stenosarchaea group</taxon>
        <taxon>Halobacteria</taxon>
        <taxon>Halobacteriales</taxon>
        <taxon>Haloferacaceae</taxon>
        <taxon>Haloferax</taxon>
    </lineage>
</organism>
<evidence type="ECO:0000256" key="2">
    <source>
        <dbReference type="SAM" id="Phobius"/>
    </source>
</evidence>
<keyword evidence="2" id="KW-0472">Membrane</keyword>
<evidence type="ECO:0000313" key="3">
    <source>
        <dbReference type="EMBL" id="MFC7128166.1"/>
    </source>
</evidence>
<accession>A0ABD5XEX3</accession>
<feature type="region of interest" description="Disordered" evidence="1">
    <location>
        <begin position="97"/>
        <end position="117"/>
    </location>
</feature>
<feature type="transmembrane region" description="Helical" evidence="2">
    <location>
        <begin position="69"/>
        <end position="89"/>
    </location>
</feature>
<protein>
    <recommendedName>
        <fullName evidence="5">DUF4366 domain-containing protein</fullName>
    </recommendedName>
</protein>
<dbReference type="EMBL" id="JBHTAB010000001">
    <property type="protein sequence ID" value="MFC7128166.1"/>
    <property type="molecule type" value="Genomic_DNA"/>
</dbReference>
<proteinExistence type="predicted"/>
<evidence type="ECO:0000256" key="1">
    <source>
        <dbReference type="SAM" id="MobiDB-lite"/>
    </source>
</evidence>
<keyword evidence="2" id="KW-1133">Transmembrane helix</keyword>
<comment type="caution">
    <text evidence="3">The sequence shown here is derived from an EMBL/GenBank/DDBJ whole genome shotgun (WGS) entry which is preliminary data.</text>
</comment>
<dbReference type="RefSeq" id="WP_390242515.1">
    <property type="nucleotide sequence ID" value="NZ_JBHTAB010000001.1"/>
</dbReference>
<evidence type="ECO:0008006" key="5">
    <source>
        <dbReference type="Google" id="ProtNLM"/>
    </source>
</evidence>